<name>A0A4S9LDK2_AURPU</name>
<dbReference type="AlphaFoldDB" id="A0A4S9LDK2"/>
<dbReference type="SUPFAM" id="SSF52833">
    <property type="entry name" value="Thioredoxin-like"/>
    <property type="match status" value="1"/>
</dbReference>
<feature type="compositionally biased region" description="Low complexity" evidence="6">
    <location>
        <begin position="108"/>
        <end position="135"/>
    </location>
</feature>
<keyword evidence="3" id="KW-0560">Oxidoreductase</keyword>
<dbReference type="GO" id="GO:0005737">
    <property type="term" value="C:cytoplasm"/>
    <property type="evidence" value="ECO:0007669"/>
    <property type="project" value="TreeGrafter"/>
</dbReference>
<dbReference type="GO" id="GO:0034599">
    <property type="term" value="P:cellular response to oxidative stress"/>
    <property type="evidence" value="ECO:0007669"/>
    <property type="project" value="TreeGrafter"/>
</dbReference>
<feature type="compositionally biased region" description="Basic and acidic residues" evidence="6">
    <location>
        <begin position="289"/>
        <end position="311"/>
    </location>
</feature>
<dbReference type="CDD" id="cd03017">
    <property type="entry name" value="PRX_BCP"/>
    <property type="match status" value="1"/>
</dbReference>
<dbReference type="EMBL" id="QZBD01000139">
    <property type="protein sequence ID" value="THY26825.1"/>
    <property type="molecule type" value="Genomic_DNA"/>
</dbReference>
<keyword evidence="2" id="KW-0049">Antioxidant</keyword>
<organism evidence="8 9">
    <name type="scientific">Aureobasidium pullulans</name>
    <name type="common">Black yeast</name>
    <name type="synonym">Pullularia pullulans</name>
    <dbReference type="NCBI Taxonomy" id="5580"/>
    <lineage>
        <taxon>Eukaryota</taxon>
        <taxon>Fungi</taxon>
        <taxon>Dikarya</taxon>
        <taxon>Ascomycota</taxon>
        <taxon>Pezizomycotina</taxon>
        <taxon>Dothideomycetes</taxon>
        <taxon>Dothideomycetidae</taxon>
        <taxon>Dothideales</taxon>
        <taxon>Saccotheciaceae</taxon>
        <taxon>Aureobasidium</taxon>
    </lineage>
</organism>
<sequence>MLSQKKDRTLFHRLRLHGRWWHLQNWLVGVGGRSVRSEAQSGSRESSRLKQLKQEGRFNRSCGVEGALRAGRHHKSPLVAIMVELRKRKTPPPAPAPAPKKERKTKATKANGKSEPVAEPAAPEPTAAPASAPKAAPEPETKAAAGVPKAGDKIDLEGFGGEVETNDGRKVTLKALVEESKEGVVLFTYPKASTPGSAGLSIYGLSTDSPKANTTFKEKQKLPYPLLCNPSASLIGAIGLKKAPKGTTRGVFVVKKNGEVLAAEPGGPAATLDVVKAVVEKMGGSGVGEKAEARAAQAEKEESKDGEAAKL</sequence>
<protein>
    <submittedName>
        <fullName evidence="8">AhpC-TSA-domain-containing protein</fullName>
    </submittedName>
</protein>
<keyword evidence="5" id="KW-0676">Redox-active center</keyword>
<dbReference type="Pfam" id="PF00578">
    <property type="entry name" value="AhpC-TSA"/>
    <property type="match status" value="1"/>
</dbReference>
<evidence type="ECO:0000256" key="1">
    <source>
        <dbReference type="ARBA" id="ARBA00022559"/>
    </source>
</evidence>
<evidence type="ECO:0000256" key="5">
    <source>
        <dbReference type="ARBA" id="ARBA00023284"/>
    </source>
</evidence>
<dbReference type="PANTHER" id="PTHR42801">
    <property type="entry name" value="THIOREDOXIN-DEPENDENT PEROXIDE REDUCTASE"/>
    <property type="match status" value="1"/>
</dbReference>
<dbReference type="Gene3D" id="3.40.30.10">
    <property type="entry name" value="Glutaredoxin"/>
    <property type="match status" value="1"/>
</dbReference>
<evidence type="ECO:0000256" key="4">
    <source>
        <dbReference type="ARBA" id="ARBA00023157"/>
    </source>
</evidence>
<evidence type="ECO:0000259" key="7">
    <source>
        <dbReference type="Pfam" id="PF00578"/>
    </source>
</evidence>
<reference evidence="8 9" key="1">
    <citation type="submission" date="2018-10" db="EMBL/GenBank/DDBJ databases">
        <title>Fifty Aureobasidium pullulans genomes reveal a recombining polyextremotolerant generalist.</title>
        <authorList>
            <person name="Gostincar C."/>
            <person name="Turk M."/>
            <person name="Zajc J."/>
            <person name="Gunde-Cimerman N."/>
        </authorList>
    </citation>
    <scope>NUCLEOTIDE SEQUENCE [LARGE SCALE GENOMIC DNA]</scope>
    <source>
        <strain evidence="8 9">EXF-6604</strain>
    </source>
</reference>
<evidence type="ECO:0000313" key="9">
    <source>
        <dbReference type="Proteomes" id="UP000306584"/>
    </source>
</evidence>
<feature type="domain" description="Alkyl hydroperoxide reductase subunit C/ Thiol specific antioxidant" evidence="7">
    <location>
        <begin position="198"/>
        <end position="260"/>
    </location>
</feature>
<evidence type="ECO:0000256" key="6">
    <source>
        <dbReference type="SAM" id="MobiDB-lite"/>
    </source>
</evidence>
<keyword evidence="1" id="KW-0575">Peroxidase</keyword>
<dbReference type="PANTHER" id="PTHR42801:SF23">
    <property type="entry name" value="PEROXIREDOXIN DOT5"/>
    <property type="match status" value="1"/>
</dbReference>
<proteinExistence type="predicted"/>
<gene>
    <name evidence="8" type="ORF">D6D01_04328</name>
</gene>
<keyword evidence="4" id="KW-1015">Disulfide bond</keyword>
<evidence type="ECO:0000256" key="2">
    <source>
        <dbReference type="ARBA" id="ARBA00022862"/>
    </source>
</evidence>
<dbReference type="GO" id="GO:0008379">
    <property type="term" value="F:thioredoxin peroxidase activity"/>
    <property type="evidence" value="ECO:0007669"/>
    <property type="project" value="TreeGrafter"/>
</dbReference>
<dbReference type="InterPro" id="IPR036249">
    <property type="entry name" value="Thioredoxin-like_sf"/>
</dbReference>
<dbReference type="InterPro" id="IPR050924">
    <property type="entry name" value="Peroxiredoxin_BCP/PrxQ"/>
</dbReference>
<feature type="region of interest" description="Disordered" evidence="6">
    <location>
        <begin position="286"/>
        <end position="311"/>
    </location>
</feature>
<accession>A0A4S9LDK2</accession>
<comment type="caution">
    <text evidence="8">The sequence shown here is derived from an EMBL/GenBank/DDBJ whole genome shotgun (WGS) entry which is preliminary data.</text>
</comment>
<dbReference type="GO" id="GO:0045454">
    <property type="term" value="P:cell redox homeostasis"/>
    <property type="evidence" value="ECO:0007669"/>
    <property type="project" value="TreeGrafter"/>
</dbReference>
<evidence type="ECO:0000256" key="3">
    <source>
        <dbReference type="ARBA" id="ARBA00023002"/>
    </source>
</evidence>
<dbReference type="Proteomes" id="UP000306584">
    <property type="component" value="Unassembled WGS sequence"/>
</dbReference>
<dbReference type="InterPro" id="IPR000866">
    <property type="entry name" value="AhpC/TSA"/>
</dbReference>
<feature type="region of interest" description="Disordered" evidence="6">
    <location>
        <begin position="85"/>
        <end position="164"/>
    </location>
</feature>
<evidence type="ECO:0000313" key="8">
    <source>
        <dbReference type="EMBL" id="THY26825.1"/>
    </source>
</evidence>